<dbReference type="GO" id="GO:0000156">
    <property type="term" value="F:phosphorelay response regulator activity"/>
    <property type="evidence" value="ECO:0007669"/>
    <property type="project" value="InterPro"/>
</dbReference>
<evidence type="ECO:0000256" key="3">
    <source>
        <dbReference type="ARBA" id="ARBA00023012"/>
    </source>
</evidence>
<proteinExistence type="predicted"/>
<sequence length="246" mass="28486">MLHIYICDDIVEQANNIQKIISNLIVLKDWDITIKGTFYSPSELLSAIERRSVPGLYFLDIELNAEINGLQLAQRIRDYDPEGFIVFITTHDECITSTFHYHLEALDFIIKDTDTTLTESIKQVLNSAYKKYLKRLPNRPDFFSYKSGAHLHLLKLEDIMYIEALPELHQTRVYTADTQISGFETLKSLLTRLSDSFMLCHRSYIVNLNQIAEIDIKNRQLYLKSGKTLPVSVRQLPKILQLCKSI</sequence>
<dbReference type="InterPro" id="IPR007492">
    <property type="entry name" value="LytTR_DNA-bd_dom"/>
</dbReference>
<reference evidence="10" key="1">
    <citation type="submission" date="2023-01" db="EMBL/GenBank/DDBJ databases">
        <title>Human gut microbiome strain richness.</title>
        <authorList>
            <person name="Chen-Liaw A."/>
        </authorList>
    </citation>
    <scope>NUCLEOTIDE SEQUENCE</scope>
    <source>
        <strain evidence="10">RTP21484st1_H11_RTP21484_190118</strain>
    </source>
</reference>
<comment type="caution">
    <text evidence="10">The sequence shown here is derived from an EMBL/GenBank/DDBJ whole genome shotgun (WGS) entry which is preliminary data.</text>
</comment>
<dbReference type="SMART" id="SM00850">
    <property type="entry name" value="LytTR"/>
    <property type="match status" value="1"/>
</dbReference>
<evidence type="ECO:0000256" key="1">
    <source>
        <dbReference type="ARBA" id="ARBA00018672"/>
    </source>
</evidence>
<evidence type="ECO:0000256" key="5">
    <source>
        <dbReference type="ARBA" id="ARBA00024867"/>
    </source>
</evidence>
<evidence type="ECO:0000259" key="8">
    <source>
        <dbReference type="PROSITE" id="PS50110"/>
    </source>
</evidence>
<dbReference type="Gene3D" id="3.40.50.2300">
    <property type="match status" value="1"/>
</dbReference>
<dbReference type="GO" id="GO:0003677">
    <property type="term" value="F:DNA binding"/>
    <property type="evidence" value="ECO:0007669"/>
    <property type="project" value="UniProtKB-KW"/>
</dbReference>
<dbReference type="Gene3D" id="2.40.50.1020">
    <property type="entry name" value="LytTr DNA-binding domain"/>
    <property type="match status" value="1"/>
</dbReference>
<dbReference type="InterPro" id="IPR001789">
    <property type="entry name" value="Sig_transdc_resp-reg_receiver"/>
</dbReference>
<accession>A0AAW6DDG5</accession>
<dbReference type="PROSITE" id="PS50930">
    <property type="entry name" value="HTH_LYTTR"/>
    <property type="match status" value="1"/>
</dbReference>
<evidence type="ECO:0000313" key="10">
    <source>
        <dbReference type="EMBL" id="MDB8686969.1"/>
    </source>
</evidence>
<feature type="domain" description="HTH LytTR-type" evidence="9">
    <location>
        <begin position="143"/>
        <end position="245"/>
    </location>
</feature>
<dbReference type="InterPro" id="IPR011006">
    <property type="entry name" value="CheY-like_superfamily"/>
</dbReference>
<comment type="function">
    <text evidence="6">Required for high-level post-exponential phase expression of a series of secreted proteins.</text>
</comment>
<dbReference type="PROSITE" id="PS50110">
    <property type="entry name" value="RESPONSE_REGULATORY"/>
    <property type="match status" value="1"/>
</dbReference>
<keyword evidence="4" id="KW-0010">Activator</keyword>
<dbReference type="PANTHER" id="PTHR37299:SF3">
    <property type="entry name" value="STAGE 0 SPORULATION PROTEIN A HOMOLOG"/>
    <property type="match status" value="1"/>
</dbReference>
<keyword evidence="10" id="KW-0238">DNA-binding</keyword>
<dbReference type="SUPFAM" id="SSF52172">
    <property type="entry name" value="CheY-like"/>
    <property type="match status" value="1"/>
</dbReference>
<dbReference type="SMART" id="SM00448">
    <property type="entry name" value="REC"/>
    <property type="match status" value="1"/>
</dbReference>
<comment type="function">
    <text evidence="5">May play the central regulatory role in sporulation. It may be an element of the effector pathway responsible for the activation of sporulation genes in response to nutritional stress. Spo0A may act in concert with spo0H (a sigma factor) to control the expression of some genes that are critical to the sporulation process.</text>
</comment>
<dbReference type="Pfam" id="PF00072">
    <property type="entry name" value="Response_reg"/>
    <property type="match status" value="1"/>
</dbReference>
<keyword evidence="7" id="KW-0597">Phosphoprotein</keyword>
<organism evidence="10 11">
    <name type="scientific">Mediterraneibacter gnavus</name>
    <name type="common">Ruminococcus gnavus</name>
    <dbReference type="NCBI Taxonomy" id="33038"/>
    <lineage>
        <taxon>Bacteria</taxon>
        <taxon>Bacillati</taxon>
        <taxon>Bacillota</taxon>
        <taxon>Clostridia</taxon>
        <taxon>Lachnospirales</taxon>
        <taxon>Lachnospiraceae</taxon>
        <taxon>Mediterraneibacter</taxon>
    </lineage>
</organism>
<dbReference type="Proteomes" id="UP001212160">
    <property type="component" value="Unassembled WGS sequence"/>
</dbReference>
<keyword evidence="2" id="KW-0963">Cytoplasm</keyword>
<dbReference type="InterPro" id="IPR046947">
    <property type="entry name" value="LytR-like"/>
</dbReference>
<dbReference type="PANTHER" id="PTHR37299">
    <property type="entry name" value="TRANSCRIPTIONAL REGULATOR-RELATED"/>
    <property type="match status" value="1"/>
</dbReference>
<gene>
    <name evidence="10" type="ORF">PNW85_09810</name>
</gene>
<feature type="modified residue" description="4-aspartylphosphate" evidence="7">
    <location>
        <position position="60"/>
    </location>
</feature>
<evidence type="ECO:0000256" key="2">
    <source>
        <dbReference type="ARBA" id="ARBA00022490"/>
    </source>
</evidence>
<evidence type="ECO:0000256" key="6">
    <source>
        <dbReference type="ARBA" id="ARBA00037164"/>
    </source>
</evidence>
<dbReference type="Pfam" id="PF04397">
    <property type="entry name" value="LytTR"/>
    <property type="match status" value="1"/>
</dbReference>
<keyword evidence="3" id="KW-0902">Two-component regulatory system</keyword>
<evidence type="ECO:0000259" key="9">
    <source>
        <dbReference type="PROSITE" id="PS50930"/>
    </source>
</evidence>
<evidence type="ECO:0000256" key="4">
    <source>
        <dbReference type="ARBA" id="ARBA00023159"/>
    </source>
</evidence>
<dbReference type="AlphaFoldDB" id="A0AAW6DDG5"/>
<evidence type="ECO:0000256" key="7">
    <source>
        <dbReference type="PROSITE-ProRule" id="PRU00169"/>
    </source>
</evidence>
<name>A0AAW6DDG5_MEDGN</name>
<dbReference type="RefSeq" id="WP_272107885.1">
    <property type="nucleotide sequence ID" value="NZ_DAWDPA010000021.1"/>
</dbReference>
<evidence type="ECO:0000313" key="11">
    <source>
        <dbReference type="Proteomes" id="UP001212160"/>
    </source>
</evidence>
<feature type="domain" description="Response regulatory" evidence="8">
    <location>
        <begin position="3"/>
        <end position="126"/>
    </location>
</feature>
<protein>
    <recommendedName>
        <fullName evidence="1">Stage 0 sporulation protein A homolog</fullName>
    </recommendedName>
</protein>
<dbReference type="EMBL" id="JAQMLA010000025">
    <property type="protein sequence ID" value="MDB8686969.1"/>
    <property type="molecule type" value="Genomic_DNA"/>
</dbReference>